<comment type="function">
    <text evidence="8">Component of the Mediator complex, a coactivator involved in the regulated transcription of nearly all RNA polymerase II-dependent genes. Mediator functions as a bridge to convey information from gene-specific regulatory proteins to the basal RNA polymerase II transcription machinery. Mediator is recruited to promoters by direct interactions with regulatory proteins and serves as a scaffold for the assembly of a functional preinitiation complex with RNA polymerase II and the general transcription factors.</text>
</comment>
<comment type="subcellular location">
    <subcellularLocation>
        <location evidence="1 8">Nucleus</location>
    </subcellularLocation>
</comment>
<protein>
    <recommendedName>
        <fullName evidence="3 8">Mediator of RNA polymerase II transcription subunit 17</fullName>
    </recommendedName>
    <alternativeName>
        <fullName evidence="7 8">Mediator complex subunit 17</fullName>
    </alternativeName>
</protein>
<feature type="non-terminal residue" evidence="9">
    <location>
        <position position="1"/>
    </location>
</feature>
<evidence type="ECO:0000313" key="10">
    <source>
        <dbReference type="Proteomes" id="UP000789342"/>
    </source>
</evidence>
<keyword evidence="4 8" id="KW-0805">Transcription regulation</keyword>
<comment type="similarity">
    <text evidence="2 8">Belongs to the Mediator complex subunit 17 family.</text>
</comment>
<evidence type="ECO:0000256" key="2">
    <source>
        <dbReference type="ARBA" id="ARBA00005635"/>
    </source>
</evidence>
<dbReference type="Proteomes" id="UP000789342">
    <property type="component" value="Unassembled WGS sequence"/>
</dbReference>
<organism evidence="9 10">
    <name type="scientific">Acaulospora morrowiae</name>
    <dbReference type="NCBI Taxonomy" id="94023"/>
    <lineage>
        <taxon>Eukaryota</taxon>
        <taxon>Fungi</taxon>
        <taxon>Fungi incertae sedis</taxon>
        <taxon>Mucoromycota</taxon>
        <taxon>Glomeromycotina</taxon>
        <taxon>Glomeromycetes</taxon>
        <taxon>Diversisporales</taxon>
        <taxon>Acaulosporaceae</taxon>
        <taxon>Acaulospora</taxon>
    </lineage>
</organism>
<gene>
    <name evidence="8" type="primary">MED17</name>
    <name evidence="9" type="ORF">AMORRO_LOCUS15290</name>
</gene>
<dbReference type="GO" id="GO:0006357">
    <property type="term" value="P:regulation of transcription by RNA polymerase II"/>
    <property type="evidence" value="ECO:0007669"/>
    <property type="project" value="InterPro"/>
</dbReference>
<dbReference type="OrthoDB" id="10251234at2759"/>
<evidence type="ECO:0000256" key="5">
    <source>
        <dbReference type="ARBA" id="ARBA00023163"/>
    </source>
</evidence>
<comment type="caution">
    <text evidence="9">The sequence shown here is derived from an EMBL/GenBank/DDBJ whole genome shotgun (WGS) entry which is preliminary data.</text>
</comment>
<proteinExistence type="inferred from homology"/>
<dbReference type="GO" id="GO:0016592">
    <property type="term" value="C:mediator complex"/>
    <property type="evidence" value="ECO:0007669"/>
    <property type="project" value="InterPro"/>
</dbReference>
<dbReference type="PANTHER" id="PTHR13114:SF7">
    <property type="entry name" value="MEDIATOR OF RNA POLYMERASE II TRANSCRIPTION SUBUNIT 17"/>
    <property type="match status" value="1"/>
</dbReference>
<evidence type="ECO:0000256" key="1">
    <source>
        <dbReference type="ARBA" id="ARBA00004123"/>
    </source>
</evidence>
<reference evidence="9" key="1">
    <citation type="submission" date="2021-06" db="EMBL/GenBank/DDBJ databases">
        <authorList>
            <person name="Kallberg Y."/>
            <person name="Tangrot J."/>
            <person name="Rosling A."/>
        </authorList>
    </citation>
    <scope>NUCLEOTIDE SEQUENCE</scope>
    <source>
        <strain evidence="9">CL551</strain>
    </source>
</reference>
<keyword evidence="10" id="KW-1185">Reference proteome</keyword>
<dbReference type="PANTHER" id="PTHR13114">
    <property type="entry name" value="MEDIATOR OF RNA POLYMERASE II TRANSCRIPTION SUBUNIT 17"/>
    <property type="match status" value="1"/>
</dbReference>
<dbReference type="InterPro" id="IPR019313">
    <property type="entry name" value="Mediator_Med17"/>
</dbReference>
<accession>A0A9N9IV89</accession>
<keyword evidence="8" id="KW-0010">Activator</keyword>
<feature type="non-terminal residue" evidence="9">
    <location>
        <position position="363"/>
    </location>
</feature>
<comment type="subunit">
    <text evidence="8">Component of the Mediator complex.</text>
</comment>
<evidence type="ECO:0000313" key="9">
    <source>
        <dbReference type="EMBL" id="CAG8750097.1"/>
    </source>
</evidence>
<dbReference type="EMBL" id="CAJVPV010035040">
    <property type="protein sequence ID" value="CAG8750097.1"/>
    <property type="molecule type" value="Genomic_DNA"/>
</dbReference>
<dbReference type="GO" id="GO:0003712">
    <property type="term" value="F:transcription coregulator activity"/>
    <property type="evidence" value="ECO:0007669"/>
    <property type="project" value="InterPro"/>
</dbReference>
<evidence type="ECO:0000256" key="3">
    <source>
        <dbReference type="ARBA" id="ARBA00019610"/>
    </source>
</evidence>
<dbReference type="GO" id="GO:0070847">
    <property type="term" value="C:core mediator complex"/>
    <property type="evidence" value="ECO:0007669"/>
    <property type="project" value="TreeGrafter"/>
</dbReference>
<evidence type="ECO:0000256" key="8">
    <source>
        <dbReference type="RuleBase" id="RU364140"/>
    </source>
</evidence>
<evidence type="ECO:0000256" key="6">
    <source>
        <dbReference type="ARBA" id="ARBA00023242"/>
    </source>
</evidence>
<dbReference type="Pfam" id="PF10156">
    <property type="entry name" value="Med17"/>
    <property type="match status" value="1"/>
</dbReference>
<sequence length="363" mass="41742">SKRAVKLKLQQRSNNLGGGIYRVQENSLPRSEVTDDSSIHQQLVAAQKSIFEAELIDQVIREARSMPSVTLVENEIFIRIYQNVDLTIQWDNIETTEESPSTSNTWTAAVEADNFNMTISPESSTCTVLKLAMELMVRRYHRRHLLKQQERMLHGTKGPIREINHAQILSHLIHLLKYHFFCDHIREIVNASTKALRNGGIPVQIHFISNMAKGKDFVEDVWKKIGNDKVPLFMGMIIITIDRRRSLRFTLESPASVTVHLTHTDIKTRDLTKFQDLLSREINLFLLKIVHEQLNYLTGLDNVLYGNSTWLLDPAMMAIYKDVPPVLTNSEVKWPKALWRRPVKILIVNEHPSPDNLTLKVEA</sequence>
<keyword evidence="5 8" id="KW-0804">Transcription</keyword>
<keyword evidence="6 8" id="KW-0539">Nucleus</keyword>
<name>A0A9N9IV89_9GLOM</name>
<evidence type="ECO:0000256" key="4">
    <source>
        <dbReference type="ARBA" id="ARBA00023015"/>
    </source>
</evidence>
<dbReference type="AlphaFoldDB" id="A0A9N9IV89"/>
<evidence type="ECO:0000256" key="7">
    <source>
        <dbReference type="ARBA" id="ARBA00032014"/>
    </source>
</evidence>